<sequence>MDMFQPVSDGADRVMATLVAGLELEFGQGAGRALAERFLAAEESDFVWDARVQERWLGSYEALEEEDFELDRVAVIGRLDGRWFVAVCIVDGDGNAHGMIGRRGFAKATAARKAYATLH</sequence>
<dbReference type="Proteomes" id="UP001176468">
    <property type="component" value="Unassembled WGS sequence"/>
</dbReference>
<dbReference type="RefSeq" id="WP_304562022.1">
    <property type="nucleotide sequence ID" value="NZ_JAUQSZ010000010.1"/>
</dbReference>
<evidence type="ECO:0008006" key="3">
    <source>
        <dbReference type="Google" id="ProtNLM"/>
    </source>
</evidence>
<protein>
    <recommendedName>
        <fullName evidence="3">Phage-Barnase-EndoU-ColicinE5/D-RelE like nuclease 2 domain-containing protein</fullName>
    </recommendedName>
</protein>
<gene>
    <name evidence="1" type="ORF">Q5H94_14645</name>
</gene>
<reference evidence="1" key="1">
    <citation type="submission" date="2023-07" db="EMBL/GenBank/DDBJ databases">
        <authorList>
            <person name="Kim M.K."/>
        </authorList>
    </citation>
    <scope>NUCLEOTIDE SEQUENCE</scope>
    <source>
        <strain evidence="1">CA1-15</strain>
    </source>
</reference>
<organism evidence="1 2">
    <name type="scientific">Sphingomonas immobilis</name>
    <dbReference type="NCBI Taxonomy" id="3063997"/>
    <lineage>
        <taxon>Bacteria</taxon>
        <taxon>Pseudomonadati</taxon>
        <taxon>Pseudomonadota</taxon>
        <taxon>Alphaproteobacteria</taxon>
        <taxon>Sphingomonadales</taxon>
        <taxon>Sphingomonadaceae</taxon>
        <taxon>Sphingomonas</taxon>
    </lineage>
</organism>
<name>A0ABT9A155_9SPHN</name>
<keyword evidence="2" id="KW-1185">Reference proteome</keyword>
<evidence type="ECO:0000313" key="2">
    <source>
        <dbReference type="Proteomes" id="UP001176468"/>
    </source>
</evidence>
<proteinExistence type="predicted"/>
<dbReference type="EMBL" id="JAUQSZ010000010">
    <property type="protein sequence ID" value="MDO7843569.1"/>
    <property type="molecule type" value="Genomic_DNA"/>
</dbReference>
<evidence type="ECO:0000313" key="1">
    <source>
        <dbReference type="EMBL" id="MDO7843569.1"/>
    </source>
</evidence>
<accession>A0ABT9A155</accession>
<comment type="caution">
    <text evidence="1">The sequence shown here is derived from an EMBL/GenBank/DDBJ whole genome shotgun (WGS) entry which is preliminary data.</text>
</comment>